<sequence>MSSASGGLPSAPGSRVVGVSSGYGGGAGSNERLFEIHLENQNGDGFQFTTMESRVYHAGGDIVTKLQQHTSVALPIIVAQSEGRFPDLVSNIGQRNIRDGDSLHKNGSGGDGSINNVSTVIGGGPQVSQGAAGAVPENGLASDRRLLAMDSNPCRELQVYSRGPERSMHLGVNNQMPLGGQFPLSLSSNMPTLSIPVQQTLLGGGGGWSPPVQQDGVSHGDNGAGMTPQAGGGRTMCSSLVRSVGDLGRFLGFPCKEPVVIVGNSRVDIGSRDRVAMNNRQGGRKRRQWTAKEKGKIVSNVTESLDARNSEFPQGVSNASKGVRPVSGLRSFVDVATGFPDLNSLHDPMASGGITRVVLPQAVVDRQMAKYQLALIGRCGIGKTFGQIGRRGRSEKDNDVEVEPVGDGPSTLLAPQVPVRLEGATTSNLKQIAALSSPVQ</sequence>
<proteinExistence type="predicted"/>
<accession>A0A9Q0R043</accession>
<evidence type="ECO:0000256" key="1">
    <source>
        <dbReference type="SAM" id="MobiDB-lite"/>
    </source>
</evidence>
<organism evidence="2 3">
    <name type="scientific">Protea cynaroides</name>
    <dbReference type="NCBI Taxonomy" id="273540"/>
    <lineage>
        <taxon>Eukaryota</taxon>
        <taxon>Viridiplantae</taxon>
        <taxon>Streptophyta</taxon>
        <taxon>Embryophyta</taxon>
        <taxon>Tracheophyta</taxon>
        <taxon>Spermatophyta</taxon>
        <taxon>Magnoliopsida</taxon>
        <taxon>Proteales</taxon>
        <taxon>Proteaceae</taxon>
        <taxon>Protea</taxon>
    </lineage>
</organism>
<reference evidence="2" key="1">
    <citation type="journal article" date="2023" name="Plant J.">
        <title>The genome of the king protea, Protea cynaroides.</title>
        <authorList>
            <person name="Chang J."/>
            <person name="Duong T.A."/>
            <person name="Schoeman C."/>
            <person name="Ma X."/>
            <person name="Roodt D."/>
            <person name="Barker N."/>
            <person name="Li Z."/>
            <person name="Van de Peer Y."/>
            <person name="Mizrachi E."/>
        </authorList>
    </citation>
    <scope>NUCLEOTIDE SEQUENCE</scope>
    <source>
        <tissue evidence="2">Young leaves</tissue>
    </source>
</reference>
<gene>
    <name evidence="2" type="ORF">NE237_008795</name>
</gene>
<evidence type="ECO:0000313" key="2">
    <source>
        <dbReference type="EMBL" id="KAJ4978015.1"/>
    </source>
</evidence>
<dbReference type="Proteomes" id="UP001141806">
    <property type="component" value="Unassembled WGS sequence"/>
</dbReference>
<feature type="region of interest" description="Disordered" evidence="1">
    <location>
        <begin position="389"/>
        <end position="413"/>
    </location>
</feature>
<dbReference type="AlphaFoldDB" id="A0A9Q0R043"/>
<name>A0A9Q0R043_9MAGN</name>
<keyword evidence="3" id="KW-1185">Reference proteome</keyword>
<dbReference type="EMBL" id="JAMYWD010000002">
    <property type="protein sequence ID" value="KAJ4978015.1"/>
    <property type="molecule type" value="Genomic_DNA"/>
</dbReference>
<protein>
    <submittedName>
        <fullName evidence="2">Uncharacterized protein</fullName>
    </submittedName>
</protein>
<evidence type="ECO:0000313" key="3">
    <source>
        <dbReference type="Proteomes" id="UP001141806"/>
    </source>
</evidence>
<comment type="caution">
    <text evidence="2">The sequence shown here is derived from an EMBL/GenBank/DDBJ whole genome shotgun (WGS) entry which is preliminary data.</text>
</comment>